<name>A0A1H5UXL8_9FLAO</name>
<keyword evidence="7 10" id="KW-0811">Translocation</keyword>
<keyword evidence="3 10" id="KW-0813">Transport</keyword>
<dbReference type="OrthoDB" id="9809248at2"/>
<feature type="transmembrane region" description="Helical" evidence="10">
    <location>
        <begin position="194"/>
        <end position="211"/>
    </location>
</feature>
<dbReference type="HAMAP" id="MF_01465">
    <property type="entry name" value="SecY"/>
    <property type="match status" value="1"/>
</dbReference>
<reference evidence="15" key="1">
    <citation type="submission" date="2016-10" db="EMBL/GenBank/DDBJ databases">
        <authorList>
            <person name="Varghese N."/>
            <person name="Submissions S."/>
        </authorList>
    </citation>
    <scope>NUCLEOTIDE SEQUENCE [LARGE SCALE GENOMIC DNA]</scope>
    <source>
        <strain evidence="15">DSM 21580</strain>
    </source>
</reference>
<dbReference type="EMBL" id="FNUS01000001">
    <property type="protein sequence ID" value="SEF79902.1"/>
    <property type="molecule type" value="Genomic_DNA"/>
</dbReference>
<dbReference type="NCBIfam" id="TIGR00967">
    <property type="entry name" value="3a0501s007"/>
    <property type="match status" value="1"/>
</dbReference>
<evidence type="ECO:0000256" key="1">
    <source>
        <dbReference type="ARBA" id="ARBA00004141"/>
    </source>
</evidence>
<feature type="transmembrane region" description="Helical" evidence="10">
    <location>
        <begin position="385"/>
        <end position="407"/>
    </location>
</feature>
<dbReference type="Pfam" id="PF00344">
    <property type="entry name" value="SecY"/>
    <property type="match status" value="1"/>
</dbReference>
<feature type="transmembrane region" description="Helical" evidence="10">
    <location>
        <begin position="413"/>
        <end position="433"/>
    </location>
</feature>
<protein>
    <recommendedName>
        <fullName evidence="9 10">Protein translocase subunit SecY</fullName>
    </recommendedName>
</protein>
<comment type="similarity">
    <text evidence="2 10 13">Belongs to the SecY/SEC61-alpha family.</text>
</comment>
<dbReference type="GO" id="GO:0065002">
    <property type="term" value="P:intracellular protein transmembrane transport"/>
    <property type="evidence" value="ECO:0007669"/>
    <property type="project" value="UniProtKB-UniRule"/>
</dbReference>
<dbReference type="GO" id="GO:0005886">
    <property type="term" value="C:plasma membrane"/>
    <property type="evidence" value="ECO:0007669"/>
    <property type="project" value="UniProtKB-SubCell"/>
</dbReference>
<evidence type="ECO:0000256" key="9">
    <source>
        <dbReference type="ARBA" id="ARBA00039733"/>
    </source>
</evidence>
<dbReference type="FunFam" id="1.10.3370.10:FF:000001">
    <property type="entry name" value="Preprotein translocase subunit SecY"/>
    <property type="match status" value="1"/>
</dbReference>
<evidence type="ECO:0000256" key="2">
    <source>
        <dbReference type="ARBA" id="ARBA00005751"/>
    </source>
</evidence>
<evidence type="ECO:0000256" key="8">
    <source>
        <dbReference type="ARBA" id="ARBA00023136"/>
    </source>
</evidence>
<dbReference type="PIRSF" id="PIRSF004557">
    <property type="entry name" value="SecY"/>
    <property type="match status" value="1"/>
</dbReference>
<dbReference type="PANTHER" id="PTHR10906">
    <property type="entry name" value="SECY/SEC61-ALPHA FAMILY MEMBER"/>
    <property type="match status" value="1"/>
</dbReference>
<dbReference type="Gene3D" id="1.10.3370.10">
    <property type="entry name" value="SecY subunit domain"/>
    <property type="match status" value="1"/>
</dbReference>
<organism evidence="14 15">
    <name type="scientific">Halpernia humi</name>
    <dbReference type="NCBI Taxonomy" id="493375"/>
    <lineage>
        <taxon>Bacteria</taxon>
        <taxon>Pseudomonadati</taxon>
        <taxon>Bacteroidota</taxon>
        <taxon>Flavobacteriia</taxon>
        <taxon>Flavobacteriales</taxon>
        <taxon>Weeksellaceae</taxon>
        <taxon>Chryseobacterium group</taxon>
        <taxon>Halpernia</taxon>
    </lineage>
</organism>
<evidence type="ECO:0000256" key="6">
    <source>
        <dbReference type="ARBA" id="ARBA00022989"/>
    </source>
</evidence>
<evidence type="ECO:0000256" key="5">
    <source>
        <dbReference type="ARBA" id="ARBA00022927"/>
    </source>
</evidence>
<dbReference type="AlphaFoldDB" id="A0A1H5UXL8"/>
<dbReference type="InterPro" id="IPR023201">
    <property type="entry name" value="SecY_dom_sf"/>
</dbReference>
<evidence type="ECO:0000256" key="10">
    <source>
        <dbReference type="HAMAP-Rule" id="MF_01465"/>
    </source>
</evidence>
<feature type="transmembrane region" description="Helical" evidence="10">
    <location>
        <begin position="231"/>
        <end position="254"/>
    </location>
</feature>
<sequence>MKEFIQTLKNIWSLKELRDKILLTLSLILVYRFASFISLPAINMAEVGDLLDKYQSQGGSKQGAGLLGLLSSFTGGAFSRASVMALGIMPYISASIIVQLMGMAIPYLKKLQNDGESGRNTLNQITRWLTIGVCLVQAPSYLTSITKVFLPYQQFQSAYFVDPNSVMFWLPSIVILVAGSVFAMWLGEKITDKGIGNGISILIMVGILARLPESFIQEFTTKTTTGGSGAIVLLIEVLFWLVVILLAIVLSVAVRKIPIQYVSRAQARGGVNRNLMEGARQWIPLKVNAAGVMPIIFAQALMFVPGLLTGLDESNTFLAGFKNVFSWQYNLLFALLIIVFTFFYTAITIPVNQMADDLKRNGGLVPKVRPGKETADYLDNILSKITLPGSIFLAIFAILPALVHGTLVSTDGFALFFGGTSLLIMVGVVLDTVQQINTYLLNHHYDGLMQSKLSRTSNN</sequence>
<evidence type="ECO:0000256" key="13">
    <source>
        <dbReference type="RuleBase" id="RU004349"/>
    </source>
</evidence>
<evidence type="ECO:0000256" key="12">
    <source>
        <dbReference type="RuleBase" id="RU003484"/>
    </source>
</evidence>
<evidence type="ECO:0000313" key="14">
    <source>
        <dbReference type="EMBL" id="SEF79902.1"/>
    </source>
</evidence>
<feature type="transmembrane region" description="Helical" evidence="10">
    <location>
        <begin position="289"/>
        <end position="311"/>
    </location>
</feature>
<feature type="transmembrane region" description="Helical" evidence="10">
    <location>
        <begin position="21"/>
        <end position="42"/>
    </location>
</feature>
<dbReference type="SUPFAM" id="SSF103491">
    <property type="entry name" value="Preprotein translocase SecY subunit"/>
    <property type="match status" value="1"/>
</dbReference>
<keyword evidence="10" id="KW-1003">Cell membrane</keyword>
<dbReference type="InterPro" id="IPR026593">
    <property type="entry name" value="SecY"/>
</dbReference>
<comment type="subcellular location">
    <subcellularLocation>
        <location evidence="10">Cell membrane</location>
        <topology evidence="10">Multi-pass membrane protein</topology>
    </subcellularLocation>
    <subcellularLocation>
        <location evidence="1 12">Membrane</location>
        <topology evidence="1 12">Multi-pass membrane protein</topology>
    </subcellularLocation>
</comment>
<accession>A0A1H5UXL8</accession>
<dbReference type="InterPro" id="IPR002208">
    <property type="entry name" value="SecY/SEC61-alpha"/>
</dbReference>
<dbReference type="RefSeq" id="WP_103912934.1">
    <property type="nucleotide sequence ID" value="NZ_FNUS01000001.1"/>
</dbReference>
<keyword evidence="6 10" id="KW-1133">Transmembrane helix</keyword>
<dbReference type="PROSITE" id="PS00755">
    <property type="entry name" value="SECY_1"/>
    <property type="match status" value="1"/>
</dbReference>
<keyword evidence="8 10" id="KW-0472">Membrane</keyword>
<keyword evidence="5 10" id="KW-0653">Protein transport</keyword>
<comment type="subunit">
    <text evidence="10">Component of the Sec protein translocase complex. Heterotrimer consisting of SecY, SecE and SecG subunits. The heterotrimers can form oligomers, although 1 heterotrimer is thought to be able to translocate proteins. Interacts with the ribosome. Interacts with SecDF, and other proteins may be involved. Interacts with SecA.</text>
</comment>
<evidence type="ECO:0000313" key="15">
    <source>
        <dbReference type="Proteomes" id="UP000236738"/>
    </source>
</evidence>
<dbReference type="PRINTS" id="PR00303">
    <property type="entry name" value="SECYTRNLCASE"/>
</dbReference>
<evidence type="ECO:0000256" key="4">
    <source>
        <dbReference type="ARBA" id="ARBA00022692"/>
    </source>
</evidence>
<dbReference type="Proteomes" id="UP000236738">
    <property type="component" value="Unassembled WGS sequence"/>
</dbReference>
<keyword evidence="4 10" id="KW-0812">Transmembrane</keyword>
<keyword evidence="15" id="KW-1185">Reference proteome</keyword>
<dbReference type="InterPro" id="IPR030659">
    <property type="entry name" value="SecY_CS"/>
</dbReference>
<feature type="transmembrane region" description="Helical" evidence="10">
    <location>
        <begin position="166"/>
        <end position="187"/>
    </location>
</feature>
<dbReference type="PROSITE" id="PS00756">
    <property type="entry name" value="SECY_2"/>
    <property type="match status" value="1"/>
</dbReference>
<comment type="function">
    <text evidence="10 11">The central subunit of the protein translocation channel SecYEG. Consists of two halves formed by TMs 1-5 and 6-10. These two domains form a lateral gate at the front which open onto the bilayer between TMs 2 and 7, and are clamped together by SecE at the back. The channel is closed by both a pore ring composed of hydrophobic SecY resides and a short helix (helix 2A) on the extracellular side of the membrane which forms a plug. The plug probably moves laterally to allow the channel to open. The ring and the pore may move independently.</text>
</comment>
<evidence type="ECO:0000256" key="11">
    <source>
        <dbReference type="RuleBase" id="RU000537"/>
    </source>
</evidence>
<feature type="transmembrane region" description="Helical" evidence="10">
    <location>
        <begin position="88"/>
        <end position="108"/>
    </location>
</feature>
<feature type="transmembrane region" description="Helical" evidence="10">
    <location>
        <begin position="128"/>
        <end position="146"/>
    </location>
</feature>
<dbReference type="GO" id="GO:0006605">
    <property type="term" value="P:protein targeting"/>
    <property type="evidence" value="ECO:0007669"/>
    <property type="project" value="UniProtKB-UniRule"/>
</dbReference>
<evidence type="ECO:0000256" key="7">
    <source>
        <dbReference type="ARBA" id="ARBA00023010"/>
    </source>
</evidence>
<feature type="transmembrane region" description="Helical" evidence="10">
    <location>
        <begin position="331"/>
        <end position="351"/>
    </location>
</feature>
<proteinExistence type="inferred from homology"/>
<gene>
    <name evidence="10" type="primary">secY</name>
    <name evidence="14" type="ORF">SAMN05421847_0967</name>
</gene>
<evidence type="ECO:0000256" key="3">
    <source>
        <dbReference type="ARBA" id="ARBA00022448"/>
    </source>
</evidence>
<dbReference type="GO" id="GO:0043952">
    <property type="term" value="P:protein transport by the Sec complex"/>
    <property type="evidence" value="ECO:0007669"/>
    <property type="project" value="UniProtKB-UniRule"/>
</dbReference>